<feature type="binding site" evidence="2">
    <location>
        <position position="9"/>
    </location>
    <ligand>
        <name>prephenate</name>
        <dbReference type="ChEBI" id="CHEBI:29934"/>
    </ligand>
</feature>
<evidence type="ECO:0000256" key="2">
    <source>
        <dbReference type="PIRSR" id="PIRSR005965-1"/>
    </source>
</evidence>
<dbReference type="GO" id="GO:0008652">
    <property type="term" value="P:amino acid biosynthetic process"/>
    <property type="evidence" value="ECO:0007669"/>
    <property type="project" value="UniProtKB-UniRule"/>
</dbReference>
<feature type="binding site" evidence="2">
    <location>
        <position position="92"/>
    </location>
    <ligand>
        <name>prephenate</name>
        <dbReference type="ChEBI" id="CHEBI:29934"/>
    </ligand>
</feature>
<dbReference type="Proteomes" id="UP000076555">
    <property type="component" value="Unassembled WGS sequence"/>
</dbReference>
<feature type="binding site" evidence="2">
    <location>
        <position position="109"/>
    </location>
    <ligand>
        <name>prephenate</name>
        <dbReference type="ChEBI" id="CHEBI:29934"/>
    </ligand>
</feature>
<dbReference type="PANTHER" id="PTHR21164">
    <property type="entry name" value="CHORISMATE MUTASE"/>
    <property type="match status" value="1"/>
</dbReference>
<organism evidence="4 5">
    <name type="scientific">Nodularia spumigena CENA596</name>
    <dbReference type="NCBI Taxonomy" id="1819295"/>
    <lineage>
        <taxon>Bacteria</taxon>
        <taxon>Bacillati</taxon>
        <taxon>Cyanobacteriota</taxon>
        <taxon>Cyanophyceae</taxon>
        <taxon>Nostocales</taxon>
        <taxon>Nodulariaceae</taxon>
        <taxon>Nodularia</taxon>
    </lineage>
</organism>
<reference evidence="4 5" key="1">
    <citation type="submission" date="2016-04" db="EMBL/GenBank/DDBJ databases">
        <title>Draft Genome Assembly of the Bloom-forming Cyanobacterium Nodularia spumigena Strain CENA596 in Shrimp Production Ponds.</title>
        <authorList>
            <person name="Popin R.V."/>
            <person name="Rigonato J."/>
            <person name="Abreu V.A."/>
            <person name="Andreote A.P."/>
            <person name="Silveira S.B."/>
            <person name="Odebrecht C."/>
            <person name="Fiore M.F."/>
        </authorList>
    </citation>
    <scope>NUCLEOTIDE SEQUENCE [LARGE SCALE GENOMIC DNA]</scope>
    <source>
        <strain evidence="4 5">CENA596</strain>
    </source>
</reference>
<gene>
    <name evidence="4" type="ORF">A2T98_12735</name>
</gene>
<dbReference type="EC" id="5.4.99.5" evidence="1 3"/>
<dbReference type="PANTHER" id="PTHR21164:SF0">
    <property type="entry name" value="CHORISMATE MUTASE AROH"/>
    <property type="match status" value="1"/>
</dbReference>
<dbReference type="AlphaFoldDB" id="A0A166JAE7"/>
<sequence>MEWQMRAIRGATTVSENTIEAIGEAVTELIDELEQRNQLQPEEMISVTFSVTRDLDAIFPAAIARSRSGWDNVAMLDVQQMHVEGSLPRCIRFLIHAYLPASTPIHHIYLRQAAKLRPDWSLSQPLQPSQHIVKSKV</sequence>
<keyword evidence="2 3" id="KW-0028">Amino-acid biosynthesis</keyword>
<evidence type="ECO:0000313" key="5">
    <source>
        <dbReference type="Proteomes" id="UP000076555"/>
    </source>
</evidence>
<evidence type="ECO:0000256" key="1">
    <source>
        <dbReference type="NCBIfam" id="TIGR01796"/>
    </source>
</evidence>
<dbReference type="UniPathway" id="UPA00120">
    <property type="reaction ID" value="UER00203"/>
</dbReference>
<name>A0A166JAE7_NODSP</name>
<accession>A0A166JAE7</accession>
<dbReference type="SUPFAM" id="SSF55298">
    <property type="entry name" value="YjgF-like"/>
    <property type="match status" value="1"/>
</dbReference>
<proteinExistence type="predicted"/>
<protein>
    <recommendedName>
        <fullName evidence="1 3">chorismate mutase</fullName>
        <ecNumber evidence="1 3">5.4.99.5</ecNumber>
    </recommendedName>
</protein>
<dbReference type="InterPro" id="IPR035959">
    <property type="entry name" value="RutC-like_sf"/>
</dbReference>
<dbReference type="GO" id="GO:0009073">
    <property type="term" value="P:aromatic amino acid family biosynthetic process"/>
    <property type="evidence" value="ECO:0007669"/>
    <property type="project" value="UniProtKB-UniRule"/>
</dbReference>
<comment type="caution">
    <text evidence="4">The sequence shown here is derived from an EMBL/GenBank/DDBJ whole genome shotgun (WGS) entry which is preliminary data.</text>
</comment>
<dbReference type="GO" id="GO:0004106">
    <property type="term" value="F:chorismate mutase activity"/>
    <property type="evidence" value="ECO:0007669"/>
    <property type="project" value="UniProtKB-UniRule"/>
</dbReference>
<comment type="catalytic activity">
    <reaction evidence="3">
        <text>chorismate = prephenate</text>
        <dbReference type="Rhea" id="RHEA:13897"/>
        <dbReference type="ChEBI" id="CHEBI:29748"/>
        <dbReference type="ChEBI" id="CHEBI:29934"/>
        <dbReference type="EC" id="5.4.99.5"/>
    </reaction>
</comment>
<dbReference type="RefSeq" id="WP_063873089.1">
    <property type="nucleotide sequence ID" value="NZ_CAWMRI010000169.1"/>
</dbReference>
<dbReference type="Pfam" id="PF07736">
    <property type="entry name" value="CM_1"/>
    <property type="match status" value="1"/>
</dbReference>
<dbReference type="PROSITE" id="PS51167">
    <property type="entry name" value="CHORISMATE_MUT_1"/>
    <property type="match status" value="1"/>
</dbReference>
<keyword evidence="2 3" id="KW-0057">Aromatic amino acid biosynthesis</keyword>
<dbReference type="Gene3D" id="3.30.1330.40">
    <property type="entry name" value="RutC-like"/>
    <property type="match status" value="1"/>
</dbReference>
<dbReference type="InterPro" id="IPR008243">
    <property type="entry name" value="Chorismate_mutase_AroH"/>
</dbReference>
<evidence type="ECO:0000256" key="3">
    <source>
        <dbReference type="PROSITE-ProRule" id="PRU00514"/>
    </source>
</evidence>
<dbReference type="GO" id="GO:0046417">
    <property type="term" value="P:chorismate metabolic process"/>
    <property type="evidence" value="ECO:0007669"/>
    <property type="project" value="TreeGrafter"/>
</dbReference>
<dbReference type="OrthoDB" id="9802232at2"/>
<keyword evidence="3" id="KW-0413">Isomerase</keyword>
<dbReference type="EMBL" id="LWAJ01000169">
    <property type="protein sequence ID" value="KZL49446.1"/>
    <property type="molecule type" value="Genomic_DNA"/>
</dbReference>
<evidence type="ECO:0000313" key="4">
    <source>
        <dbReference type="EMBL" id="KZL49446.1"/>
    </source>
</evidence>
<dbReference type="PIRSF" id="PIRSF005965">
    <property type="entry name" value="Chor_mut_AroH"/>
    <property type="match status" value="1"/>
</dbReference>
<dbReference type="NCBIfam" id="TIGR01796">
    <property type="entry name" value="CM_mono_aroH"/>
    <property type="match status" value="1"/>
</dbReference>
<dbReference type="CDD" id="cd02185">
    <property type="entry name" value="AroH"/>
    <property type="match status" value="1"/>
</dbReference>